<keyword evidence="2" id="KW-0812">Transmembrane</keyword>
<sequence>MDRNRQRRPLYAPPPPPGRNNRQHSVLGYWVPLLVTGTIAIGGLAAWIWSERSSHDDEDQHYGRPDSKPPQGRPPPSGPGGPYPGPQQGGLGGPGGGQDYGGGGSQGGVPSYQGPIPNQSSGPQGQPPPAPGTSVGGGEAASYYNSTSRSYGEGDDHHEETQDQGTFFGQVRGAMRRTPSPQQFFDHASKQVSAGIAAAGSALGSIMEDPENGSGPNSGRVSRDERVSRERRGEVDVRREEREGFSDHERWSEEADEKRRVGPVGGVEVESGRRAESARSAREVDSSKGKGRAGQGKTMVAVVVSADTNMDGKMDEEDVVYAEHASILSHLPEHHNPATTDIFVLIYAPGLTTLPPLNYRPSTMEIDTASNLGSSYSQINTPAQTPGSELQSVSPRIDATDSSSQQPGANAGGAADFKSPGRQFDALYTTALTLVSTPSQILCFTTIAGYIPILRHLSPSLTYVSDLLAGSEGDNLRDLKGWVGQAILVVGDDGTGGLADTETEDEGGVHGAEGRKREQWWERSEMVGLGKGVEIVDAGRIGEDWGKRVGRGRE</sequence>
<dbReference type="EMBL" id="JAUTXT010000006">
    <property type="protein sequence ID" value="KAK3677557.1"/>
    <property type="molecule type" value="Genomic_DNA"/>
</dbReference>
<evidence type="ECO:0000256" key="1">
    <source>
        <dbReference type="SAM" id="MobiDB-lite"/>
    </source>
</evidence>
<gene>
    <name evidence="3" type="ORF">LTR78_002407</name>
</gene>
<feature type="compositionally biased region" description="Basic and acidic residues" evidence="1">
    <location>
        <begin position="270"/>
        <end position="288"/>
    </location>
</feature>
<accession>A0AAE0WT13</accession>
<feature type="transmembrane region" description="Helical" evidence="2">
    <location>
        <begin position="27"/>
        <end position="49"/>
    </location>
</feature>
<dbReference type="Proteomes" id="UP001274830">
    <property type="component" value="Unassembled WGS sequence"/>
</dbReference>
<feature type="region of interest" description="Disordered" evidence="1">
    <location>
        <begin position="373"/>
        <end position="417"/>
    </location>
</feature>
<comment type="caution">
    <text evidence="3">The sequence shown here is derived from an EMBL/GenBank/DDBJ whole genome shotgun (WGS) entry which is preliminary data.</text>
</comment>
<feature type="compositionally biased region" description="Low complexity" evidence="1">
    <location>
        <begin position="108"/>
        <end position="124"/>
    </location>
</feature>
<feature type="compositionally biased region" description="Basic and acidic residues" evidence="1">
    <location>
        <begin position="53"/>
        <end position="67"/>
    </location>
</feature>
<feature type="region of interest" description="Disordered" evidence="1">
    <location>
        <begin position="203"/>
        <end position="296"/>
    </location>
</feature>
<feature type="compositionally biased region" description="Pro residues" evidence="1">
    <location>
        <begin position="71"/>
        <end position="85"/>
    </location>
</feature>
<keyword evidence="4" id="KW-1185">Reference proteome</keyword>
<protein>
    <submittedName>
        <fullName evidence="3">Uncharacterized protein</fullName>
    </submittedName>
</protein>
<evidence type="ECO:0000313" key="4">
    <source>
        <dbReference type="Proteomes" id="UP001274830"/>
    </source>
</evidence>
<keyword evidence="2" id="KW-0472">Membrane</keyword>
<dbReference type="AlphaFoldDB" id="A0AAE0WT13"/>
<feature type="compositionally biased region" description="Basic and acidic residues" evidence="1">
    <location>
        <begin position="221"/>
        <end position="260"/>
    </location>
</feature>
<proteinExistence type="predicted"/>
<feature type="region of interest" description="Disordered" evidence="1">
    <location>
        <begin position="1"/>
        <end position="22"/>
    </location>
</feature>
<feature type="compositionally biased region" description="Gly residues" evidence="1">
    <location>
        <begin position="87"/>
        <end position="107"/>
    </location>
</feature>
<feature type="compositionally biased region" description="Basic and acidic residues" evidence="1">
    <location>
        <begin position="152"/>
        <end position="161"/>
    </location>
</feature>
<evidence type="ECO:0000256" key="2">
    <source>
        <dbReference type="SAM" id="Phobius"/>
    </source>
</evidence>
<reference evidence="3" key="1">
    <citation type="submission" date="2023-07" db="EMBL/GenBank/DDBJ databases">
        <title>Black Yeasts Isolated from many extreme environments.</title>
        <authorList>
            <person name="Coleine C."/>
            <person name="Stajich J.E."/>
            <person name="Selbmann L."/>
        </authorList>
    </citation>
    <scope>NUCLEOTIDE SEQUENCE</scope>
    <source>
        <strain evidence="3">CCFEE 5485</strain>
    </source>
</reference>
<feature type="region of interest" description="Disordered" evidence="1">
    <location>
        <begin position="53"/>
        <end position="189"/>
    </location>
</feature>
<feature type="compositionally biased region" description="Polar residues" evidence="1">
    <location>
        <begin position="373"/>
        <end position="408"/>
    </location>
</feature>
<evidence type="ECO:0000313" key="3">
    <source>
        <dbReference type="EMBL" id="KAK3677557.1"/>
    </source>
</evidence>
<name>A0AAE0WT13_9PEZI</name>
<keyword evidence="2" id="KW-1133">Transmembrane helix</keyword>
<organism evidence="3 4">
    <name type="scientific">Recurvomyces mirabilis</name>
    <dbReference type="NCBI Taxonomy" id="574656"/>
    <lineage>
        <taxon>Eukaryota</taxon>
        <taxon>Fungi</taxon>
        <taxon>Dikarya</taxon>
        <taxon>Ascomycota</taxon>
        <taxon>Pezizomycotina</taxon>
        <taxon>Dothideomycetes</taxon>
        <taxon>Dothideomycetidae</taxon>
        <taxon>Mycosphaerellales</taxon>
        <taxon>Teratosphaeriaceae</taxon>
        <taxon>Recurvomyces</taxon>
    </lineage>
</organism>